<gene>
    <name evidence="2" type="ORF">HPLM_LOCUS20408</name>
</gene>
<evidence type="ECO:0000313" key="3">
    <source>
        <dbReference type="Proteomes" id="UP000268014"/>
    </source>
</evidence>
<reference evidence="2 3" key="2">
    <citation type="submission" date="2018-11" db="EMBL/GenBank/DDBJ databases">
        <authorList>
            <consortium name="Pathogen Informatics"/>
        </authorList>
    </citation>
    <scope>NUCLEOTIDE SEQUENCE [LARGE SCALE GENOMIC DNA]</scope>
    <source>
        <strain evidence="2 3">MHpl1</strain>
    </source>
</reference>
<evidence type="ECO:0000313" key="2">
    <source>
        <dbReference type="EMBL" id="VDO83697.1"/>
    </source>
</evidence>
<reference evidence="4" key="1">
    <citation type="submission" date="2017-02" db="UniProtKB">
        <authorList>
            <consortium name="WormBaseParasite"/>
        </authorList>
    </citation>
    <scope>IDENTIFICATION</scope>
</reference>
<proteinExistence type="predicted"/>
<feature type="signal peptide" evidence="1">
    <location>
        <begin position="1"/>
        <end position="29"/>
    </location>
</feature>
<protein>
    <submittedName>
        <fullName evidence="4">FZ domain-containing protein</fullName>
    </submittedName>
</protein>
<organism evidence="4">
    <name type="scientific">Haemonchus placei</name>
    <name type="common">Barber's pole worm</name>
    <dbReference type="NCBI Taxonomy" id="6290"/>
    <lineage>
        <taxon>Eukaryota</taxon>
        <taxon>Metazoa</taxon>
        <taxon>Ecdysozoa</taxon>
        <taxon>Nematoda</taxon>
        <taxon>Chromadorea</taxon>
        <taxon>Rhabditida</taxon>
        <taxon>Rhabditina</taxon>
        <taxon>Rhabditomorpha</taxon>
        <taxon>Strongyloidea</taxon>
        <taxon>Trichostrongylidae</taxon>
        <taxon>Haemonchus</taxon>
    </lineage>
</organism>
<accession>A0A0N4X7S4</accession>
<dbReference type="AlphaFoldDB" id="A0A0N4X7S4"/>
<feature type="chain" id="PRO_5043124349" evidence="1">
    <location>
        <begin position="30"/>
        <end position="126"/>
    </location>
</feature>
<sequence length="126" mass="14486">MISRRFILRRLNHPFSFSILLLFGTFVRALQKGNNLVHEFCDQTFLQIRTSFAVRLAYSCEEQPEVHFPRRCMEVHSRKLSFASVRLNDLSDDYGFGDDLDLTIVDDEAVEEAQEAGSAVLNAENE</sequence>
<dbReference type="WBParaSite" id="HPLM_0002041601-mRNA-1">
    <property type="protein sequence ID" value="HPLM_0002041601-mRNA-1"/>
    <property type="gene ID" value="HPLM_0002041601"/>
</dbReference>
<keyword evidence="3" id="KW-1185">Reference proteome</keyword>
<evidence type="ECO:0000256" key="1">
    <source>
        <dbReference type="SAM" id="SignalP"/>
    </source>
</evidence>
<dbReference type="EMBL" id="UZAF01022187">
    <property type="protein sequence ID" value="VDO83697.1"/>
    <property type="molecule type" value="Genomic_DNA"/>
</dbReference>
<dbReference type="Proteomes" id="UP000268014">
    <property type="component" value="Unassembled WGS sequence"/>
</dbReference>
<name>A0A0N4X7S4_HAEPC</name>
<keyword evidence="1" id="KW-0732">Signal</keyword>
<evidence type="ECO:0000313" key="4">
    <source>
        <dbReference type="WBParaSite" id="HPLM_0002041601-mRNA-1"/>
    </source>
</evidence>